<reference evidence="8" key="1">
    <citation type="submission" date="2016-06" db="UniProtKB">
        <authorList>
            <consortium name="WormBaseParasite"/>
        </authorList>
    </citation>
    <scope>IDENTIFICATION</scope>
</reference>
<dbReference type="AlphaFoldDB" id="A0A183INH0"/>
<gene>
    <name evidence="6" type="ORF">SBAD_LOCUS5166</name>
</gene>
<proteinExistence type="inferred from homology"/>
<dbReference type="InterPro" id="IPR019376">
    <property type="entry name" value="Myeloid_leukemia_factor"/>
</dbReference>
<dbReference type="Pfam" id="PF10248">
    <property type="entry name" value="Mlf1IP"/>
    <property type="match status" value="1"/>
</dbReference>
<evidence type="ECO:0000313" key="7">
    <source>
        <dbReference type="Proteomes" id="UP000270296"/>
    </source>
</evidence>
<accession>A0A183INH0</accession>
<sequence length="306" mass="34895">MSDEDNDVHGMMRRQMQDMENIMDRMMMDPFADMFPGTHRLRPRQQMIEDDYGRVVPNRMPQHNQLMPRSAMDDFMMPFGGGLFGGISSMMQQMEGLRENALQNPNAHVYSHSSVVSFQQGPDGRPKYYEKTKSIRKAGDIAETRDSVRDSERGIEKMAIGHHMGGKSHIIEKERDESGRIIENQDFVGLNQNEVEEFDNEFALKTGRTARNNRSMLEQASRAPLSIENGPRRYRQNGPSDSDVSGQGGVVIEELPDNYDENLVHNSSPNRDRKVGGAMHKHENSNTNTKGEKKTLLGRIQRFFCT</sequence>
<dbReference type="PANTHER" id="PTHR13105">
    <property type="entry name" value="MYELOID LEUKEMIA FACTOR"/>
    <property type="match status" value="1"/>
</dbReference>
<reference evidence="6 7" key="2">
    <citation type="submission" date="2018-11" db="EMBL/GenBank/DDBJ databases">
        <authorList>
            <consortium name="Pathogen Informatics"/>
        </authorList>
    </citation>
    <scope>NUCLEOTIDE SEQUENCE [LARGE SCALE GENOMIC DNA]</scope>
</reference>
<feature type="region of interest" description="Disordered" evidence="5">
    <location>
        <begin position="225"/>
        <end position="247"/>
    </location>
</feature>
<evidence type="ECO:0000313" key="6">
    <source>
        <dbReference type="EMBL" id="VDP06452.1"/>
    </source>
</evidence>
<organism evidence="8">
    <name type="scientific">Soboliphyme baturini</name>
    <dbReference type="NCBI Taxonomy" id="241478"/>
    <lineage>
        <taxon>Eukaryota</taxon>
        <taxon>Metazoa</taxon>
        <taxon>Ecdysozoa</taxon>
        <taxon>Nematoda</taxon>
        <taxon>Enoplea</taxon>
        <taxon>Dorylaimia</taxon>
        <taxon>Dioctophymatida</taxon>
        <taxon>Dioctophymatoidea</taxon>
        <taxon>Soboliphymatidae</taxon>
        <taxon>Soboliphyme</taxon>
    </lineage>
</organism>
<keyword evidence="7" id="KW-1185">Reference proteome</keyword>
<name>A0A183INH0_9BILA</name>
<feature type="region of interest" description="Disordered" evidence="5">
    <location>
        <begin position="260"/>
        <end position="292"/>
    </location>
</feature>
<protein>
    <submittedName>
        <fullName evidence="8">Myeloid leukemia factor</fullName>
    </submittedName>
</protein>
<comment type="subcellular location">
    <subcellularLocation>
        <location evidence="1">Cytoplasm</location>
    </subcellularLocation>
</comment>
<dbReference type="WBParaSite" id="SBAD_0000537601-mRNA-1">
    <property type="protein sequence ID" value="SBAD_0000537601-mRNA-1"/>
    <property type="gene ID" value="SBAD_0000537601"/>
</dbReference>
<comment type="similarity">
    <text evidence="2">Belongs to the MLF family.</text>
</comment>
<evidence type="ECO:0000256" key="2">
    <source>
        <dbReference type="ARBA" id="ARBA00008332"/>
    </source>
</evidence>
<dbReference type="Proteomes" id="UP000270296">
    <property type="component" value="Unassembled WGS sequence"/>
</dbReference>
<keyword evidence="3" id="KW-0963">Cytoplasm</keyword>
<dbReference type="EMBL" id="UZAM01008795">
    <property type="protein sequence ID" value="VDP06452.1"/>
    <property type="molecule type" value="Genomic_DNA"/>
</dbReference>
<evidence type="ECO:0000256" key="1">
    <source>
        <dbReference type="ARBA" id="ARBA00004496"/>
    </source>
</evidence>
<evidence type="ECO:0000313" key="8">
    <source>
        <dbReference type="WBParaSite" id="SBAD_0000537601-mRNA-1"/>
    </source>
</evidence>
<dbReference type="GO" id="GO:0005737">
    <property type="term" value="C:cytoplasm"/>
    <property type="evidence" value="ECO:0007669"/>
    <property type="project" value="UniProtKB-SubCell"/>
</dbReference>
<evidence type="ECO:0000256" key="4">
    <source>
        <dbReference type="ARBA" id="ARBA00022553"/>
    </source>
</evidence>
<dbReference type="OrthoDB" id="8707547at2759"/>
<evidence type="ECO:0000256" key="5">
    <source>
        <dbReference type="SAM" id="MobiDB-lite"/>
    </source>
</evidence>
<evidence type="ECO:0000256" key="3">
    <source>
        <dbReference type="ARBA" id="ARBA00022490"/>
    </source>
</evidence>
<feature type="compositionally biased region" description="Basic and acidic residues" evidence="5">
    <location>
        <begin position="270"/>
        <end position="292"/>
    </location>
</feature>
<keyword evidence="4" id="KW-0597">Phosphoprotein</keyword>